<accession>A0ABV7IZP6</accession>
<dbReference type="PANTHER" id="PTHR14859">
    <property type="entry name" value="CALCOFLUOR WHITE HYPERSENSITIVE PROTEIN PRECURSOR"/>
    <property type="match status" value="1"/>
</dbReference>
<dbReference type="InterPro" id="IPR005135">
    <property type="entry name" value="Endo/exonuclease/phosphatase"/>
</dbReference>
<dbReference type="InterPro" id="IPR036691">
    <property type="entry name" value="Endo/exonu/phosph_ase_sf"/>
</dbReference>
<dbReference type="PANTHER" id="PTHR14859:SF15">
    <property type="entry name" value="ENDONUCLEASE_EXONUCLEASE_PHOSPHATASE DOMAIN-CONTAINING PROTEIN"/>
    <property type="match status" value="1"/>
</dbReference>
<keyword evidence="3" id="KW-1185">Reference proteome</keyword>
<proteinExistence type="predicted"/>
<reference evidence="3" key="1">
    <citation type="journal article" date="2019" name="Int. J. Syst. Evol. Microbiol.">
        <title>The Global Catalogue of Microorganisms (GCM) 10K type strain sequencing project: providing services to taxonomists for standard genome sequencing and annotation.</title>
        <authorList>
            <consortium name="The Broad Institute Genomics Platform"/>
            <consortium name="The Broad Institute Genome Sequencing Center for Infectious Disease"/>
            <person name="Wu L."/>
            <person name="Ma J."/>
        </authorList>
    </citation>
    <scope>NUCLEOTIDE SEQUENCE [LARGE SCALE GENOMIC DNA]</scope>
    <source>
        <strain evidence="3">KCTC 52039</strain>
    </source>
</reference>
<dbReference type="EMBL" id="JBHRTO010000001">
    <property type="protein sequence ID" value="MFC3181984.1"/>
    <property type="molecule type" value="Genomic_DNA"/>
</dbReference>
<dbReference type="SUPFAM" id="SSF56219">
    <property type="entry name" value="DNase I-like"/>
    <property type="match status" value="1"/>
</dbReference>
<comment type="caution">
    <text evidence="2">The sequence shown here is derived from an EMBL/GenBank/DDBJ whole genome shotgun (WGS) entry which is preliminary data.</text>
</comment>
<evidence type="ECO:0000259" key="1">
    <source>
        <dbReference type="Pfam" id="PF03372"/>
    </source>
</evidence>
<evidence type="ECO:0000313" key="2">
    <source>
        <dbReference type="EMBL" id="MFC3181984.1"/>
    </source>
</evidence>
<keyword evidence="2" id="KW-0540">Nuclease</keyword>
<name>A0ABV7IZP6_9RHOB</name>
<dbReference type="Proteomes" id="UP001595547">
    <property type="component" value="Unassembled WGS sequence"/>
</dbReference>
<organism evidence="2 3">
    <name type="scientific">Cypionkella sinensis</name>
    <dbReference type="NCBI Taxonomy" id="1756043"/>
    <lineage>
        <taxon>Bacteria</taxon>
        <taxon>Pseudomonadati</taxon>
        <taxon>Pseudomonadota</taxon>
        <taxon>Alphaproteobacteria</taxon>
        <taxon>Rhodobacterales</taxon>
        <taxon>Paracoccaceae</taxon>
        <taxon>Cypionkella</taxon>
    </lineage>
</organism>
<dbReference type="RefSeq" id="WP_380073564.1">
    <property type="nucleotide sequence ID" value="NZ_JBHRTO010000001.1"/>
</dbReference>
<evidence type="ECO:0000313" key="3">
    <source>
        <dbReference type="Proteomes" id="UP001595547"/>
    </source>
</evidence>
<protein>
    <submittedName>
        <fullName evidence="2">Endonuclease/exonuclease/phosphatase family protein</fullName>
    </submittedName>
</protein>
<keyword evidence="2" id="KW-0255">Endonuclease</keyword>
<gene>
    <name evidence="2" type="ORF">ACFOGH_13355</name>
</gene>
<dbReference type="GO" id="GO:0004519">
    <property type="term" value="F:endonuclease activity"/>
    <property type="evidence" value="ECO:0007669"/>
    <property type="project" value="UniProtKB-KW"/>
</dbReference>
<feature type="domain" description="Endonuclease/exonuclease/phosphatase" evidence="1">
    <location>
        <begin position="9"/>
        <end position="222"/>
    </location>
</feature>
<dbReference type="InterPro" id="IPR051916">
    <property type="entry name" value="GPI-anchor_lipid_remodeler"/>
</dbReference>
<sequence length="234" mass="25673">MSEIHLRIATYNIRKALGNDRRRDPARTLRVIEALDADIVLLQEADMRLGLRPPALPPSLFDSSPLQYIPFAHGRDSLGWHGNAILIRDGIEVLAVRHTDLPGLEPRGAVLADLRFDGQLLRVIGTHLGLMRASRRRQLAALRAFADQAQAKACVVAGDFNEWSGLSHLAGLGTEYRVLPSPPTFHARKPVAALDRIAVSDAFTLRDIQAVMTPEARRASDHLPLVADLTLKGA</sequence>
<dbReference type="Pfam" id="PF03372">
    <property type="entry name" value="Exo_endo_phos"/>
    <property type="match status" value="1"/>
</dbReference>
<keyword evidence="2" id="KW-0378">Hydrolase</keyword>
<dbReference type="Gene3D" id="3.60.10.10">
    <property type="entry name" value="Endonuclease/exonuclease/phosphatase"/>
    <property type="match status" value="1"/>
</dbReference>